<proteinExistence type="predicted"/>
<evidence type="ECO:0000313" key="3">
    <source>
        <dbReference type="Proteomes" id="UP000461730"/>
    </source>
</evidence>
<dbReference type="Proteomes" id="UP000461730">
    <property type="component" value="Unassembled WGS sequence"/>
</dbReference>
<gene>
    <name evidence="2" type="ORF">GO493_28035</name>
</gene>
<feature type="signal peptide" evidence="1">
    <location>
        <begin position="1"/>
        <end position="17"/>
    </location>
</feature>
<dbReference type="AlphaFoldDB" id="A0A7K1UCP0"/>
<keyword evidence="3" id="KW-1185">Reference proteome</keyword>
<protein>
    <submittedName>
        <fullName evidence="2">Uncharacterized protein</fullName>
    </submittedName>
</protein>
<feature type="chain" id="PRO_5029884711" evidence="1">
    <location>
        <begin position="18"/>
        <end position="334"/>
    </location>
</feature>
<comment type="caution">
    <text evidence="2">The sequence shown here is derived from an EMBL/GenBank/DDBJ whole genome shotgun (WGS) entry which is preliminary data.</text>
</comment>
<evidence type="ECO:0000256" key="1">
    <source>
        <dbReference type="SAM" id="SignalP"/>
    </source>
</evidence>
<dbReference type="InterPro" id="IPR017853">
    <property type="entry name" value="GH"/>
</dbReference>
<dbReference type="RefSeq" id="WP_157309557.1">
    <property type="nucleotide sequence ID" value="NZ_WRXN01000019.1"/>
</dbReference>
<sequence length="334" mass="37371">MKKLFLLFILLATGVYSHVCQGQASPAATNLTMFGRGLYPGDDATYDTLKRSGFTTIILSSFWIRSNGDVYSGDDNVNPIIHDGKFVGSREWLKRVASLKKSKTSVTRIEFLLEGRWYNQPPNTYDFILDWYNPSKTVSGIATGTGVNSTLYNIAKVLKEELAVDAVCIDDESVYDSESIIQLGKMFGQLDLHMTLCPFRNYDYWKRIITGSEKGLIDAVYVQCYDGGRNNNPGVWAKNLETSIPVYPIFLCRGSFSTCTSADRHNARNPAEILSDMTRFKKDYADLKGGAIWQMADVKSYIKSNCAVEYPESGTATSVTQYLSQLKESLRSVL</sequence>
<dbReference type="SUPFAM" id="SSF51445">
    <property type="entry name" value="(Trans)glycosidases"/>
    <property type="match status" value="1"/>
</dbReference>
<keyword evidence="1" id="KW-0732">Signal</keyword>
<dbReference type="EMBL" id="WRXN01000019">
    <property type="protein sequence ID" value="MVT12141.1"/>
    <property type="molecule type" value="Genomic_DNA"/>
</dbReference>
<accession>A0A7K1UCP0</accession>
<reference evidence="2 3" key="1">
    <citation type="submission" date="2019-12" db="EMBL/GenBank/DDBJ databases">
        <title>Chitinophaga sp. strain ysch24 (GDMCC 1.1355), whole genome shotgun sequence.</title>
        <authorList>
            <person name="Zhang X."/>
        </authorList>
    </citation>
    <scope>NUCLEOTIDE SEQUENCE [LARGE SCALE GENOMIC DNA]</scope>
    <source>
        <strain evidence="3">ysch24</strain>
    </source>
</reference>
<name>A0A7K1UCP0_9BACT</name>
<organism evidence="2 3">
    <name type="scientific">Chitinophaga tropicalis</name>
    <dbReference type="NCBI Taxonomy" id="2683588"/>
    <lineage>
        <taxon>Bacteria</taxon>
        <taxon>Pseudomonadati</taxon>
        <taxon>Bacteroidota</taxon>
        <taxon>Chitinophagia</taxon>
        <taxon>Chitinophagales</taxon>
        <taxon>Chitinophagaceae</taxon>
        <taxon>Chitinophaga</taxon>
    </lineage>
</organism>
<evidence type="ECO:0000313" key="2">
    <source>
        <dbReference type="EMBL" id="MVT12141.1"/>
    </source>
</evidence>